<dbReference type="GO" id="GO:0016779">
    <property type="term" value="F:nucleotidyltransferase activity"/>
    <property type="evidence" value="ECO:0007669"/>
    <property type="project" value="UniProtKB-KW"/>
</dbReference>
<dbReference type="Pfam" id="PF04446">
    <property type="entry name" value="Thg1"/>
    <property type="match status" value="1"/>
</dbReference>
<organism evidence="2 3">
    <name type="scientific">Solirubrobacter deserti</name>
    <dbReference type="NCBI Taxonomy" id="2282478"/>
    <lineage>
        <taxon>Bacteria</taxon>
        <taxon>Bacillati</taxon>
        <taxon>Actinomycetota</taxon>
        <taxon>Thermoleophilia</taxon>
        <taxon>Solirubrobacterales</taxon>
        <taxon>Solirubrobacteraceae</taxon>
        <taxon>Solirubrobacter</taxon>
    </lineage>
</organism>
<dbReference type="InterPro" id="IPR038469">
    <property type="entry name" value="tRNAHis_GuaTrfase_Thg1_sf"/>
</dbReference>
<dbReference type="PANTHER" id="PTHR12729">
    <property type="entry name" value="TRNA(HIS) GUANYLYLTRANSFERASE-RELATED"/>
    <property type="match status" value="1"/>
</dbReference>
<evidence type="ECO:0000259" key="1">
    <source>
        <dbReference type="Pfam" id="PF04446"/>
    </source>
</evidence>
<dbReference type="Gene3D" id="3.30.70.3000">
    <property type="match status" value="1"/>
</dbReference>
<keyword evidence="2" id="KW-0808">Transferase</keyword>
<dbReference type="PANTHER" id="PTHR12729:SF1">
    <property type="entry name" value="TRNAHIS GUANYLYLTRANSFERASE CATALYTIC DOMAIN-CONTAINING PROTEIN"/>
    <property type="match status" value="1"/>
</dbReference>
<dbReference type="EMBL" id="JAPCID010000019">
    <property type="protein sequence ID" value="MDA0138841.1"/>
    <property type="molecule type" value="Genomic_DNA"/>
</dbReference>
<reference evidence="2" key="1">
    <citation type="submission" date="2022-10" db="EMBL/GenBank/DDBJ databases">
        <title>The WGS of Solirubrobacter sp. CPCC 204708.</title>
        <authorList>
            <person name="Jiang Z."/>
        </authorList>
    </citation>
    <scope>NUCLEOTIDE SEQUENCE</scope>
    <source>
        <strain evidence="2">CPCC 204708</strain>
    </source>
</reference>
<dbReference type="RefSeq" id="WP_202953444.1">
    <property type="nucleotide sequence ID" value="NZ_JAPCID010000019.1"/>
</dbReference>
<proteinExistence type="predicted"/>
<comment type="caution">
    <text evidence="2">The sequence shown here is derived from an EMBL/GenBank/DDBJ whole genome shotgun (WGS) entry which is preliminary data.</text>
</comment>
<evidence type="ECO:0000313" key="2">
    <source>
        <dbReference type="EMBL" id="MDA0138841.1"/>
    </source>
</evidence>
<evidence type="ECO:0000313" key="3">
    <source>
        <dbReference type="Proteomes" id="UP001147700"/>
    </source>
</evidence>
<sequence length="209" mass="23077">MTLRDRMKAYEHEHRTALPSRTWTVVRLDGRAFSTWTAGLPLPYSTRLIGAMGRGMAELCRELAGAVIGFAQSDEISLVLSDFARPGTQAMFGGGVQKLVSVSASILTAHFARSFGDREPATFDARVFTLPDRDEVRNYLLWRQADGRNNARLMLGQRGGDVRTADPRFLHGQVCRREEAGWTVRPAPTLDCQPGTFLDSVIPSDPVVA</sequence>
<protein>
    <submittedName>
        <fullName evidence="2">tRNA(His) guanylyltransferase Thg1 family protein</fullName>
    </submittedName>
</protein>
<keyword evidence="2" id="KW-0548">Nucleotidyltransferase</keyword>
<accession>A0ABT4RJX3</accession>
<name>A0ABT4RJX3_9ACTN</name>
<gene>
    <name evidence="2" type="ORF">OJ962_15165</name>
</gene>
<dbReference type="InterPro" id="IPR024956">
    <property type="entry name" value="tRNAHis_GuaTrfase_cat"/>
</dbReference>
<dbReference type="Proteomes" id="UP001147700">
    <property type="component" value="Unassembled WGS sequence"/>
</dbReference>
<keyword evidence="3" id="KW-1185">Reference proteome</keyword>
<feature type="domain" description="tRNAHis guanylyltransferase catalytic" evidence="1">
    <location>
        <begin position="5"/>
        <end position="131"/>
    </location>
</feature>
<dbReference type="InterPro" id="IPR007537">
    <property type="entry name" value="tRNAHis_GuaTrfase_Thg1"/>
</dbReference>